<gene>
    <name evidence="2" type="ORF">PBRASI_LOCUS4244</name>
</gene>
<keyword evidence="3" id="KW-1185">Reference proteome</keyword>
<dbReference type="EMBL" id="CAJVPI010000428">
    <property type="protein sequence ID" value="CAG8533860.1"/>
    <property type="molecule type" value="Genomic_DNA"/>
</dbReference>
<evidence type="ECO:0000256" key="1">
    <source>
        <dbReference type="SAM" id="MobiDB-lite"/>
    </source>
</evidence>
<proteinExistence type="predicted"/>
<comment type="caution">
    <text evidence="2">The sequence shown here is derived from an EMBL/GenBank/DDBJ whole genome shotgun (WGS) entry which is preliminary data.</text>
</comment>
<dbReference type="AlphaFoldDB" id="A0A9N9AK56"/>
<evidence type="ECO:0000313" key="3">
    <source>
        <dbReference type="Proteomes" id="UP000789739"/>
    </source>
</evidence>
<feature type="region of interest" description="Disordered" evidence="1">
    <location>
        <begin position="52"/>
        <end position="73"/>
    </location>
</feature>
<organism evidence="2 3">
    <name type="scientific">Paraglomus brasilianum</name>
    <dbReference type="NCBI Taxonomy" id="144538"/>
    <lineage>
        <taxon>Eukaryota</taxon>
        <taxon>Fungi</taxon>
        <taxon>Fungi incertae sedis</taxon>
        <taxon>Mucoromycota</taxon>
        <taxon>Glomeromycotina</taxon>
        <taxon>Glomeromycetes</taxon>
        <taxon>Paraglomerales</taxon>
        <taxon>Paraglomeraceae</taxon>
        <taxon>Paraglomus</taxon>
    </lineage>
</organism>
<sequence>MEVDNGIMMASTISQLQIAEMAFPTRRAEPIYTVGANFHGLTTITISVQRRLSPQSMSRRCSRSRTPTEDRSDRNLHNHLISFLFLCWGRRCVSICL</sequence>
<protein>
    <submittedName>
        <fullName evidence="2">2709_t:CDS:1</fullName>
    </submittedName>
</protein>
<evidence type="ECO:0000313" key="2">
    <source>
        <dbReference type="EMBL" id="CAG8533860.1"/>
    </source>
</evidence>
<name>A0A9N9AK56_9GLOM</name>
<reference evidence="2" key="1">
    <citation type="submission" date="2021-06" db="EMBL/GenBank/DDBJ databases">
        <authorList>
            <person name="Kallberg Y."/>
            <person name="Tangrot J."/>
            <person name="Rosling A."/>
        </authorList>
    </citation>
    <scope>NUCLEOTIDE SEQUENCE</scope>
    <source>
        <strain evidence="2">BR232B</strain>
    </source>
</reference>
<accession>A0A9N9AK56</accession>
<dbReference type="Proteomes" id="UP000789739">
    <property type="component" value="Unassembled WGS sequence"/>
</dbReference>